<dbReference type="SMART" id="SM00062">
    <property type="entry name" value="PBPb"/>
    <property type="match status" value="1"/>
</dbReference>
<evidence type="ECO:0000256" key="5">
    <source>
        <dbReference type="ARBA" id="ARBA00023288"/>
    </source>
</evidence>
<dbReference type="InterPro" id="IPR001638">
    <property type="entry name" value="Solute-binding_3/MltF_N"/>
</dbReference>
<reference evidence="10 11" key="1">
    <citation type="submission" date="2019-03" db="EMBL/GenBank/DDBJ databases">
        <title>Bacillus niacini sp. nov. a Nicotinate-Metabolizing Mesophile Isolated from Soil.</title>
        <authorList>
            <person name="Zhang G."/>
        </authorList>
    </citation>
    <scope>NUCLEOTIDE SEQUENCE [LARGE SCALE GENOMIC DNA]</scope>
    <source>
        <strain evidence="10 11">WN066</strain>
    </source>
</reference>
<evidence type="ECO:0000256" key="7">
    <source>
        <dbReference type="SAM" id="SignalP"/>
    </source>
</evidence>
<dbReference type="RefSeq" id="WP_133333098.1">
    <property type="nucleotide sequence ID" value="NZ_SMYO01000002.1"/>
</dbReference>
<dbReference type="GO" id="GO:0005886">
    <property type="term" value="C:plasma membrane"/>
    <property type="evidence" value="ECO:0007669"/>
    <property type="project" value="UniProtKB-SubCell"/>
</dbReference>
<dbReference type="Proteomes" id="UP000295132">
    <property type="component" value="Unassembled WGS sequence"/>
</dbReference>
<evidence type="ECO:0000256" key="3">
    <source>
        <dbReference type="ARBA" id="ARBA00022729"/>
    </source>
</evidence>
<keyword evidence="5" id="KW-0449">Lipoprotein</keyword>
<dbReference type="PANTHER" id="PTHR35936:SF38">
    <property type="entry name" value="GLUTAMINE-BINDING PERIPLASMIC PROTEIN"/>
    <property type="match status" value="1"/>
</dbReference>
<evidence type="ECO:0000313" key="10">
    <source>
        <dbReference type="EMBL" id="TDK64158.1"/>
    </source>
</evidence>
<evidence type="ECO:0000256" key="1">
    <source>
        <dbReference type="ARBA" id="ARBA00004193"/>
    </source>
</evidence>
<evidence type="ECO:0000256" key="2">
    <source>
        <dbReference type="ARBA" id="ARBA00010333"/>
    </source>
</evidence>
<dbReference type="InterPro" id="IPR001320">
    <property type="entry name" value="Iontro_rcpt_C"/>
</dbReference>
<name>A0A4R5VZY0_9BACI</name>
<evidence type="ECO:0000259" key="8">
    <source>
        <dbReference type="SMART" id="SM00062"/>
    </source>
</evidence>
<evidence type="ECO:0000256" key="4">
    <source>
        <dbReference type="ARBA" id="ARBA00023139"/>
    </source>
</evidence>
<sequence length="269" mass="29925">MKRLKRSLTGIVTMVLCLTLALVGCGKADQASKQGQNGDEVLQKIKAEKTLVVGTDATFPPLEFKNDKKEFDGFDIDLMRAIGKELGAEKVEFVDTEFKGLIPGLEAKKFDVVASGMYITDERKKAINFSDTYYPGGLSLLIKKDNQSINSIEDLKGKKIAVQIGTKSVQFLQENYPDIKRAEVEKNVEMFLELKSGRVDAVLTGLPAAKVYAMQDNSVKVLDKTLTNEEYGFGIRKEDSSFTQAVNKALKTLKENGKYQQISKKWFGE</sequence>
<dbReference type="PANTHER" id="PTHR35936">
    <property type="entry name" value="MEMBRANE-BOUND LYTIC MUREIN TRANSGLYCOSYLASE F"/>
    <property type="match status" value="1"/>
</dbReference>
<evidence type="ECO:0000256" key="6">
    <source>
        <dbReference type="RuleBase" id="RU003744"/>
    </source>
</evidence>
<comment type="subcellular location">
    <subcellularLocation>
        <location evidence="1">Cell membrane</location>
        <topology evidence="1">Lipid-anchor</topology>
    </subcellularLocation>
</comment>
<feature type="domain" description="Ionotropic glutamate receptor C-terminal" evidence="9">
    <location>
        <begin position="50"/>
        <end position="269"/>
    </location>
</feature>
<dbReference type="AlphaFoldDB" id="A0A4R5VZY0"/>
<gene>
    <name evidence="10" type="ORF">E2K98_04665</name>
</gene>
<dbReference type="SUPFAM" id="SSF53850">
    <property type="entry name" value="Periplasmic binding protein-like II"/>
    <property type="match status" value="1"/>
</dbReference>
<dbReference type="Gene3D" id="3.40.190.10">
    <property type="entry name" value="Periplasmic binding protein-like II"/>
    <property type="match status" value="2"/>
</dbReference>
<evidence type="ECO:0000313" key="11">
    <source>
        <dbReference type="Proteomes" id="UP000295132"/>
    </source>
</evidence>
<dbReference type="SMART" id="SM00079">
    <property type="entry name" value="PBPe"/>
    <property type="match status" value="1"/>
</dbReference>
<organism evidence="10 11">
    <name type="scientific">Bacillus salipaludis</name>
    <dbReference type="NCBI Taxonomy" id="2547811"/>
    <lineage>
        <taxon>Bacteria</taxon>
        <taxon>Bacillati</taxon>
        <taxon>Bacillota</taxon>
        <taxon>Bacilli</taxon>
        <taxon>Bacillales</taxon>
        <taxon>Bacillaceae</taxon>
        <taxon>Bacillus</taxon>
    </lineage>
</organism>
<feature type="chain" id="PRO_5038580584" evidence="7">
    <location>
        <begin position="29"/>
        <end position="269"/>
    </location>
</feature>
<keyword evidence="4" id="KW-0564">Palmitate</keyword>
<protein>
    <submittedName>
        <fullName evidence="10">Transporter substrate-binding domain-containing protein</fullName>
    </submittedName>
</protein>
<dbReference type="InterPro" id="IPR018313">
    <property type="entry name" value="SBP_3_CS"/>
</dbReference>
<accession>A0A4R5VZY0</accession>
<feature type="domain" description="Solute-binding protein family 3/N-terminal" evidence="8">
    <location>
        <begin position="50"/>
        <end position="269"/>
    </location>
</feature>
<dbReference type="GO" id="GO:0015276">
    <property type="term" value="F:ligand-gated monoatomic ion channel activity"/>
    <property type="evidence" value="ECO:0007669"/>
    <property type="project" value="InterPro"/>
</dbReference>
<dbReference type="Pfam" id="PF00497">
    <property type="entry name" value="SBP_bac_3"/>
    <property type="match status" value="1"/>
</dbReference>
<comment type="caution">
    <text evidence="10">The sequence shown here is derived from an EMBL/GenBank/DDBJ whole genome shotgun (WGS) entry which is preliminary data.</text>
</comment>
<dbReference type="EMBL" id="SMYO01000002">
    <property type="protein sequence ID" value="TDK64158.1"/>
    <property type="molecule type" value="Genomic_DNA"/>
</dbReference>
<proteinExistence type="inferred from homology"/>
<dbReference type="PROSITE" id="PS51257">
    <property type="entry name" value="PROKAR_LIPOPROTEIN"/>
    <property type="match status" value="1"/>
</dbReference>
<comment type="similarity">
    <text evidence="2 6">Belongs to the bacterial solute-binding protein 3 family.</text>
</comment>
<feature type="signal peptide" evidence="7">
    <location>
        <begin position="1"/>
        <end position="28"/>
    </location>
</feature>
<evidence type="ECO:0000259" key="9">
    <source>
        <dbReference type="SMART" id="SM00079"/>
    </source>
</evidence>
<dbReference type="PROSITE" id="PS01039">
    <property type="entry name" value="SBP_BACTERIAL_3"/>
    <property type="match status" value="1"/>
</dbReference>
<keyword evidence="3 7" id="KW-0732">Signal</keyword>